<reference evidence="1 2" key="1">
    <citation type="journal article" date="2013" name="Curr. Biol.">
        <title>The Genome of the Foraminiferan Reticulomyxa filosa.</title>
        <authorList>
            <person name="Glockner G."/>
            <person name="Hulsmann N."/>
            <person name="Schleicher M."/>
            <person name="Noegel A.A."/>
            <person name="Eichinger L."/>
            <person name="Gallinger C."/>
            <person name="Pawlowski J."/>
            <person name="Sierra R."/>
            <person name="Euteneuer U."/>
            <person name="Pillet L."/>
            <person name="Moustafa A."/>
            <person name="Platzer M."/>
            <person name="Groth M."/>
            <person name="Szafranski K."/>
            <person name="Schliwa M."/>
        </authorList>
    </citation>
    <scope>NUCLEOTIDE SEQUENCE [LARGE SCALE GENOMIC DNA]</scope>
</reference>
<dbReference type="Proteomes" id="UP000023152">
    <property type="component" value="Unassembled WGS sequence"/>
</dbReference>
<evidence type="ECO:0000313" key="1">
    <source>
        <dbReference type="EMBL" id="ETO01901.1"/>
    </source>
</evidence>
<proteinExistence type="predicted"/>
<gene>
    <name evidence="1" type="ORF">RFI_35538</name>
</gene>
<protein>
    <submittedName>
        <fullName evidence="1">Uncharacterized protein</fullName>
    </submittedName>
</protein>
<evidence type="ECO:0000313" key="2">
    <source>
        <dbReference type="Proteomes" id="UP000023152"/>
    </source>
</evidence>
<keyword evidence="2" id="KW-1185">Reference proteome</keyword>
<name>X6LKN7_RETFI</name>
<dbReference type="EMBL" id="ASPP01037156">
    <property type="protein sequence ID" value="ETO01901.1"/>
    <property type="molecule type" value="Genomic_DNA"/>
</dbReference>
<organism evidence="1 2">
    <name type="scientific">Reticulomyxa filosa</name>
    <dbReference type="NCBI Taxonomy" id="46433"/>
    <lineage>
        <taxon>Eukaryota</taxon>
        <taxon>Sar</taxon>
        <taxon>Rhizaria</taxon>
        <taxon>Retaria</taxon>
        <taxon>Foraminifera</taxon>
        <taxon>Monothalamids</taxon>
        <taxon>Reticulomyxidae</taxon>
        <taxon>Reticulomyxa</taxon>
    </lineage>
</organism>
<dbReference type="AlphaFoldDB" id="X6LKN7"/>
<sequence length="169" mass="19811">MEQTMEPPIETIKFLSIKYNENKNLNIIHIDFKLSIILQAHEYVQKFLQIVNLLYRVQVIIQFDYGMQNRETLKDLHTPLSRFQYEIIICGCYRQRAVIFIIQSETNTSLSVIIQVNIFLLSFGSNWKGGNIHTLIMKYVSVCGDISNKSSNYSQWIPFTDNQNPKNKQ</sequence>
<comment type="caution">
    <text evidence="1">The sequence shown here is derived from an EMBL/GenBank/DDBJ whole genome shotgun (WGS) entry which is preliminary data.</text>
</comment>
<accession>X6LKN7</accession>